<sequence>MAISVNTEAQMLRMATNCDILQYIVPKGQSSSVLPVTLLHSSSGMALVPFDAQQVEPVSALSPSTSVATSAIVQHVRVVRLVERRLQLLKLLLGEDRPVATLPLDVRVRVQEGIARPEAPVAARYQPDLLVQVRRKQILRLQIAVAG</sequence>
<dbReference type="EnsemblMetazoa" id="AATE000794-RA">
    <property type="protein sequence ID" value="AATE000794-PA.1"/>
    <property type="gene ID" value="AATE000794"/>
</dbReference>
<name>A0A182IKC3_ANOAO</name>
<evidence type="ECO:0000313" key="1">
    <source>
        <dbReference type="EnsemblMetazoa" id="AATE000794-PA.1"/>
    </source>
</evidence>
<accession>A0A182IKC3</accession>
<dbReference type="AlphaFoldDB" id="A0A182IKC3"/>
<protein>
    <submittedName>
        <fullName evidence="1">Uncharacterized protein</fullName>
    </submittedName>
</protein>
<reference evidence="1" key="1">
    <citation type="submission" date="2022-08" db="UniProtKB">
        <authorList>
            <consortium name="EnsemblMetazoa"/>
        </authorList>
    </citation>
    <scope>IDENTIFICATION</scope>
    <source>
        <strain evidence="1">EBRO</strain>
    </source>
</reference>
<proteinExistence type="predicted"/>
<dbReference type="VEuPathDB" id="VectorBase:AATE000794"/>
<organism evidence="1">
    <name type="scientific">Anopheles atroparvus</name>
    <name type="common">European mosquito</name>
    <dbReference type="NCBI Taxonomy" id="41427"/>
    <lineage>
        <taxon>Eukaryota</taxon>
        <taxon>Metazoa</taxon>
        <taxon>Ecdysozoa</taxon>
        <taxon>Arthropoda</taxon>
        <taxon>Hexapoda</taxon>
        <taxon>Insecta</taxon>
        <taxon>Pterygota</taxon>
        <taxon>Neoptera</taxon>
        <taxon>Endopterygota</taxon>
        <taxon>Diptera</taxon>
        <taxon>Nematocera</taxon>
        <taxon>Culicoidea</taxon>
        <taxon>Culicidae</taxon>
        <taxon>Anophelinae</taxon>
        <taxon>Anopheles</taxon>
    </lineage>
</organism>